<reference evidence="6" key="1">
    <citation type="journal article" date="2016" name="Genome Announc.">
        <title>Draft Genome Sequences of Five Rapidly Growing Mycobacterium Species, M. thermoresistibile, M. fortuitum subsp. acetamidolyticum, M. canariasense, M. brisbanense, and M. novocastrense.</title>
        <authorList>
            <person name="Katahira K."/>
            <person name="Ogura Y."/>
            <person name="Gotoh Y."/>
            <person name="Hayashi T."/>
        </authorList>
    </citation>
    <scope>NUCLEOTIDE SEQUENCE [LARGE SCALE GENOMIC DNA]</scope>
    <source>
        <strain evidence="6">JCM15654</strain>
    </source>
</reference>
<evidence type="ECO:0000313" key="6">
    <source>
        <dbReference type="Proteomes" id="UP000069620"/>
    </source>
</evidence>
<proteinExistence type="predicted"/>
<evidence type="ECO:0000256" key="3">
    <source>
        <dbReference type="ARBA" id="ARBA00023163"/>
    </source>
</evidence>
<dbReference type="EMBL" id="BCSX01000015">
    <property type="protein sequence ID" value="GAS87014.1"/>
    <property type="molecule type" value="Genomic_DNA"/>
</dbReference>
<dbReference type="InterPro" id="IPR004111">
    <property type="entry name" value="Repressor_TetR_C"/>
</dbReference>
<dbReference type="InterPro" id="IPR009057">
    <property type="entry name" value="Homeodomain-like_sf"/>
</dbReference>
<dbReference type="GO" id="GO:0045892">
    <property type="term" value="P:negative regulation of DNA-templated transcription"/>
    <property type="evidence" value="ECO:0007669"/>
    <property type="project" value="InterPro"/>
</dbReference>
<feature type="domain" description="Tetracycline repressor TetR C-terminal" evidence="4">
    <location>
        <begin position="77"/>
        <end position="166"/>
    </location>
</feature>
<evidence type="ECO:0000256" key="1">
    <source>
        <dbReference type="ARBA" id="ARBA00022491"/>
    </source>
</evidence>
<keyword evidence="2" id="KW-0805">Transcription regulation</keyword>
<evidence type="ECO:0000256" key="2">
    <source>
        <dbReference type="ARBA" id="ARBA00023015"/>
    </source>
</evidence>
<organism evidence="5 6">
    <name type="scientific">Mycolicibacterium brisbanense</name>
    <dbReference type="NCBI Taxonomy" id="146020"/>
    <lineage>
        <taxon>Bacteria</taxon>
        <taxon>Bacillati</taxon>
        <taxon>Actinomycetota</taxon>
        <taxon>Actinomycetes</taxon>
        <taxon>Mycobacteriales</taxon>
        <taxon>Mycobacteriaceae</taxon>
        <taxon>Mycolicibacterium</taxon>
    </lineage>
</organism>
<evidence type="ECO:0000313" key="5">
    <source>
        <dbReference type="EMBL" id="GAS87014.1"/>
    </source>
</evidence>
<dbReference type="SUPFAM" id="SSF48498">
    <property type="entry name" value="Tetracyclin repressor-like, C-terminal domain"/>
    <property type="match status" value="1"/>
</dbReference>
<dbReference type="InterPro" id="IPR003012">
    <property type="entry name" value="Tet_transcr_reg_TetR"/>
</dbReference>
<evidence type="ECO:0000259" key="4">
    <source>
        <dbReference type="Pfam" id="PF02909"/>
    </source>
</evidence>
<dbReference type="AlphaFoldDB" id="A0A100VW25"/>
<gene>
    <name evidence="5" type="ORF">RMCB_1110</name>
</gene>
<comment type="caution">
    <text evidence="5">The sequence shown here is derived from an EMBL/GenBank/DDBJ whole genome shotgun (WGS) entry which is preliminary data.</text>
</comment>
<dbReference type="Pfam" id="PF02909">
    <property type="entry name" value="TetR_C_1"/>
    <property type="match status" value="1"/>
</dbReference>
<dbReference type="STRING" id="146020.RMCB_1110"/>
<dbReference type="OrthoDB" id="3432043at2"/>
<dbReference type="Proteomes" id="UP000069620">
    <property type="component" value="Unassembled WGS sequence"/>
</dbReference>
<reference evidence="6" key="2">
    <citation type="submission" date="2016-02" db="EMBL/GenBank/DDBJ databases">
        <title>Draft genome sequence of five rapidly growing Mycobacterium species.</title>
        <authorList>
            <person name="Katahira K."/>
            <person name="Gotou Y."/>
            <person name="Iida K."/>
            <person name="Ogura Y."/>
            <person name="Hayashi T."/>
        </authorList>
    </citation>
    <scope>NUCLEOTIDE SEQUENCE [LARGE SCALE GENOMIC DNA]</scope>
    <source>
        <strain evidence="6">JCM15654</strain>
    </source>
</reference>
<keyword evidence="3" id="KW-0804">Transcription</keyword>
<dbReference type="GO" id="GO:0046677">
    <property type="term" value="P:response to antibiotic"/>
    <property type="evidence" value="ECO:0007669"/>
    <property type="project" value="InterPro"/>
</dbReference>
<dbReference type="RefSeq" id="WP_062827987.1">
    <property type="nucleotide sequence ID" value="NZ_BCSX01000015.1"/>
</dbReference>
<name>A0A100VW25_9MYCO</name>
<accession>A0A100VW25</accession>
<protein>
    <submittedName>
        <fullName evidence="5">Tetracycline repressor</fullName>
    </submittedName>
</protein>
<dbReference type="SUPFAM" id="SSF46689">
    <property type="entry name" value="Homeodomain-like"/>
    <property type="match status" value="1"/>
</dbReference>
<dbReference type="Gene3D" id="1.10.357.10">
    <property type="entry name" value="Tetracycline Repressor, domain 2"/>
    <property type="match status" value="1"/>
</dbReference>
<sequence>MGRPRVAILNRDKIGAAALDLVDRNGDFTMPGLARHLGVQVAAVYHHVPAGRAEIIEMVRVLVAQRIDDAAFDRMPWDEACVVWAQSYLGAFSAHPAAVRLLATEPIRDPGLIAAYNPVAAGLARAGFGDGEIIAVITAVENFVLGAALDASAPDIVVAADQDGIEPELRRALDEAPTGPARAAQAFDLGIEAFVDGLRQRLSRRAEA</sequence>
<dbReference type="PRINTS" id="PR00400">
    <property type="entry name" value="TETREPRESSOR"/>
</dbReference>
<keyword evidence="6" id="KW-1185">Reference proteome</keyword>
<keyword evidence="1" id="KW-0678">Repressor</keyword>
<dbReference type="InterPro" id="IPR036271">
    <property type="entry name" value="Tet_transcr_reg_TetR-rel_C_sf"/>
</dbReference>